<gene>
    <name evidence="1" type="ORF">I5E68_08840</name>
</gene>
<keyword evidence="2" id="KW-1185">Reference proteome</keyword>
<organism evidence="1 2">
    <name type="scientific">Novosphingobium aureum</name>
    <dbReference type="NCBI Taxonomy" id="2792964"/>
    <lineage>
        <taxon>Bacteria</taxon>
        <taxon>Pseudomonadati</taxon>
        <taxon>Pseudomonadota</taxon>
        <taxon>Alphaproteobacteria</taxon>
        <taxon>Sphingomonadales</taxon>
        <taxon>Sphingomonadaceae</taxon>
        <taxon>Novosphingobium</taxon>
    </lineage>
</organism>
<name>A0A931MLG7_9SPHN</name>
<evidence type="ECO:0000313" key="1">
    <source>
        <dbReference type="EMBL" id="MBH0113051.1"/>
    </source>
</evidence>
<sequence length="250" mass="26189">MQASCKAGTGFALFFAPGSRPDQATVLQLFETLEFTALTAQPGHCPPADEGWLEILASGLTFDLTGLAPTSVDAVPLAGQDYGFAPGKRPQGALEAVMLVPSVHIAAGIALPPVFRSMASLAANLAEALGAIAIGWKSAGTLIEPAFFARAVYNWLGGGAFPALGLTALVPGGEGAVTTSGLTFFTGREASIERRAGERDQALLKFSIRIIDYLVAEGAFTEPREVTIGDERVVIEPSRVGKQTWIWRSG</sequence>
<evidence type="ECO:0000313" key="2">
    <source>
        <dbReference type="Proteomes" id="UP000617634"/>
    </source>
</evidence>
<dbReference type="EMBL" id="JADZGI010000001">
    <property type="protein sequence ID" value="MBH0113051.1"/>
    <property type="molecule type" value="Genomic_DNA"/>
</dbReference>
<evidence type="ECO:0008006" key="3">
    <source>
        <dbReference type="Google" id="ProtNLM"/>
    </source>
</evidence>
<protein>
    <recommendedName>
        <fullName evidence="3">DUF4261 domain-containing protein</fullName>
    </recommendedName>
</protein>
<proteinExistence type="predicted"/>
<dbReference type="Proteomes" id="UP000617634">
    <property type="component" value="Unassembled WGS sequence"/>
</dbReference>
<reference evidence="1" key="1">
    <citation type="submission" date="2020-11" db="EMBL/GenBank/DDBJ databases">
        <title>Novosphingobium aureum sp. nov., a marine bacterium isolated from sediment of a salt flat.</title>
        <authorList>
            <person name="Yoo Y."/>
            <person name="Kim J.-J."/>
        </authorList>
    </citation>
    <scope>NUCLEOTIDE SEQUENCE</scope>
    <source>
        <strain evidence="1">YJ-S2-02</strain>
    </source>
</reference>
<accession>A0A931MLG7</accession>
<comment type="caution">
    <text evidence="1">The sequence shown here is derived from an EMBL/GenBank/DDBJ whole genome shotgun (WGS) entry which is preliminary data.</text>
</comment>
<dbReference type="AlphaFoldDB" id="A0A931MLG7"/>